<evidence type="ECO:0000313" key="4">
    <source>
        <dbReference type="Proteomes" id="UP000502996"/>
    </source>
</evidence>
<feature type="coiled-coil region" evidence="1">
    <location>
        <begin position="100"/>
        <end position="183"/>
    </location>
</feature>
<keyword evidence="2" id="KW-0812">Transmembrane</keyword>
<reference evidence="3 4" key="1">
    <citation type="submission" date="2020-02" db="EMBL/GenBank/DDBJ databases">
        <title>Full genome sequence of Nocardioides sp. R-3366.</title>
        <authorList>
            <person name="Im W.-T."/>
        </authorList>
    </citation>
    <scope>NUCLEOTIDE SEQUENCE [LARGE SCALE GENOMIC DNA]</scope>
    <source>
        <strain evidence="3 4">R-3366</strain>
    </source>
</reference>
<dbReference type="AlphaFoldDB" id="A0A6G6WIC5"/>
<feature type="transmembrane region" description="Helical" evidence="2">
    <location>
        <begin position="17"/>
        <end position="36"/>
    </location>
</feature>
<organism evidence="3 4">
    <name type="scientific">Nocardioides anomalus</name>
    <dbReference type="NCBI Taxonomy" id="2712223"/>
    <lineage>
        <taxon>Bacteria</taxon>
        <taxon>Bacillati</taxon>
        <taxon>Actinomycetota</taxon>
        <taxon>Actinomycetes</taxon>
        <taxon>Propionibacteriales</taxon>
        <taxon>Nocardioidaceae</taxon>
        <taxon>Nocardioides</taxon>
    </lineage>
</organism>
<sequence>MASPSATRVTRRRQRSVRVTTAVGLVVLAALVVAGAAFSGSWLVVTVAAGLGVLLGAAATRITHTELVASRVEAARDRATQAAAYNVLADERSAEHATHLADVQARIAEKEHALDELELALSLSQRRAATSTRKRNAEGRRAAGLQARVGEAEERAAAAQLRVVELEQEVLALRAELDTVTAAWHAAEHQRRHA</sequence>
<dbReference type="Proteomes" id="UP000502996">
    <property type="component" value="Chromosome"/>
</dbReference>
<proteinExistence type="predicted"/>
<evidence type="ECO:0000256" key="2">
    <source>
        <dbReference type="SAM" id="Phobius"/>
    </source>
</evidence>
<dbReference type="EMBL" id="CP049257">
    <property type="protein sequence ID" value="QIG44810.1"/>
    <property type="molecule type" value="Genomic_DNA"/>
</dbReference>
<gene>
    <name evidence="3" type="ORF">G5V58_20325</name>
</gene>
<dbReference type="SUPFAM" id="SSF57997">
    <property type="entry name" value="Tropomyosin"/>
    <property type="match status" value="1"/>
</dbReference>
<evidence type="ECO:0000256" key="1">
    <source>
        <dbReference type="SAM" id="Coils"/>
    </source>
</evidence>
<keyword evidence="2" id="KW-0472">Membrane</keyword>
<feature type="transmembrane region" description="Helical" evidence="2">
    <location>
        <begin position="42"/>
        <end position="62"/>
    </location>
</feature>
<name>A0A6G6WIC5_9ACTN</name>
<evidence type="ECO:0000313" key="3">
    <source>
        <dbReference type="EMBL" id="QIG44810.1"/>
    </source>
</evidence>
<keyword evidence="4" id="KW-1185">Reference proteome</keyword>
<dbReference type="KEGG" id="nano:G5V58_20325"/>
<accession>A0A6G6WIC5</accession>
<keyword evidence="2" id="KW-1133">Transmembrane helix</keyword>
<protein>
    <recommendedName>
        <fullName evidence="5">Multidomain membrane protein</fullName>
    </recommendedName>
</protein>
<evidence type="ECO:0008006" key="5">
    <source>
        <dbReference type="Google" id="ProtNLM"/>
    </source>
</evidence>
<keyword evidence="1" id="KW-0175">Coiled coil</keyword>